<keyword evidence="7 8" id="KW-0472">Membrane</keyword>
<evidence type="ECO:0000256" key="3">
    <source>
        <dbReference type="ARBA" id="ARBA00022670"/>
    </source>
</evidence>
<proteinExistence type="predicted"/>
<dbReference type="GO" id="GO:0008233">
    <property type="term" value="F:peptidase activity"/>
    <property type="evidence" value="ECO:0007669"/>
    <property type="project" value="UniProtKB-KW"/>
</dbReference>
<dbReference type="GO" id="GO:0006508">
    <property type="term" value="P:proteolysis"/>
    <property type="evidence" value="ECO:0007669"/>
    <property type="project" value="UniProtKB-KW"/>
</dbReference>
<feature type="transmembrane region" description="Helical" evidence="8">
    <location>
        <begin position="15"/>
        <end position="34"/>
    </location>
</feature>
<keyword evidence="6 8" id="KW-1133">Transmembrane helix</keyword>
<dbReference type="InterPro" id="IPR026392">
    <property type="entry name" value="Exo/Archaeosortase_dom"/>
</dbReference>
<keyword evidence="5" id="KW-0378">Hydrolase</keyword>
<dbReference type="InterPro" id="IPR022505">
    <property type="entry name" value="Exosortase_cyanobac"/>
</dbReference>
<feature type="transmembrane region" description="Helical" evidence="8">
    <location>
        <begin position="70"/>
        <end position="88"/>
    </location>
</feature>
<feature type="transmembrane region" description="Helical" evidence="8">
    <location>
        <begin position="124"/>
        <end position="142"/>
    </location>
</feature>
<keyword evidence="10" id="KW-1185">Reference proteome</keyword>
<gene>
    <name evidence="9" type="ORF">NIES593_11375</name>
</gene>
<name>A0A1U7HHL4_9CYAN</name>
<dbReference type="NCBIfam" id="TIGR04178">
    <property type="entry name" value="exo_archaeo"/>
    <property type="match status" value="1"/>
</dbReference>
<dbReference type="RefSeq" id="WP_073599683.1">
    <property type="nucleotide sequence ID" value="NZ_MRCB01000011.1"/>
</dbReference>
<evidence type="ECO:0000256" key="5">
    <source>
        <dbReference type="ARBA" id="ARBA00022801"/>
    </source>
</evidence>
<dbReference type="NCBIfam" id="TIGR03763">
    <property type="entry name" value="cyanoexo_CrtA"/>
    <property type="match status" value="1"/>
</dbReference>
<comment type="caution">
    <text evidence="9">The sequence shown here is derived from an EMBL/GenBank/DDBJ whole genome shotgun (WGS) entry which is preliminary data.</text>
</comment>
<feature type="transmembrane region" description="Helical" evidence="8">
    <location>
        <begin position="189"/>
        <end position="205"/>
    </location>
</feature>
<keyword evidence="2" id="KW-1003">Cell membrane</keyword>
<feature type="transmembrane region" description="Helical" evidence="8">
    <location>
        <begin position="254"/>
        <end position="272"/>
    </location>
</feature>
<organism evidence="9 10">
    <name type="scientific">Hydrococcus rivularis NIES-593</name>
    <dbReference type="NCBI Taxonomy" id="1921803"/>
    <lineage>
        <taxon>Bacteria</taxon>
        <taxon>Bacillati</taxon>
        <taxon>Cyanobacteriota</taxon>
        <taxon>Cyanophyceae</taxon>
        <taxon>Pleurocapsales</taxon>
        <taxon>Hydrococcaceae</taxon>
        <taxon>Hydrococcus</taxon>
    </lineage>
</organism>
<evidence type="ECO:0000256" key="7">
    <source>
        <dbReference type="ARBA" id="ARBA00023136"/>
    </source>
</evidence>
<reference evidence="9 10" key="1">
    <citation type="submission" date="2016-11" db="EMBL/GenBank/DDBJ databases">
        <title>Draft Genome Sequences of Nine Cyanobacterial Strains from Diverse Habitats.</title>
        <authorList>
            <person name="Zhu T."/>
            <person name="Hou S."/>
            <person name="Lu X."/>
            <person name="Hess W.R."/>
        </authorList>
    </citation>
    <scope>NUCLEOTIDE SEQUENCE [LARGE SCALE GENOMIC DNA]</scope>
    <source>
        <strain evidence="9 10">NIES-593</strain>
    </source>
</reference>
<evidence type="ECO:0000256" key="8">
    <source>
        <dbReference type="SAM" id="Phobius"/>
    </source>
</evidence>
<sequence length="283" mass="31182">MKAILFTRVRYLKNFQFWLLGIAAGLIAIHLTVTWRFGDINLLGIAVLFWLAVSSLIWRKRSCLNLDSDALSSFLGASIVAVVLLKSTSLTGSHFIRLSPFMSAVGLALLASGFKGLKQYWQELTVLFFLGVPQVILSSLSIDPSLITARYAAFILWYSGFEVSRQGVYISLPGGGVEVYPGCSGLENMTYLLGLAILFLAMFPMNWGQKILAPIVAVTLAFLVNGFRVAFMTVLAASSHPEAFEYWHKGSGSLMFSLIAVLLFGLFCLFSIRQQEPVKRDTA</sequence>
<dbReference type="STRING" id="1921803.NIES593_11375"/>
<evidence type="ECO:0000256" key="4">
    <source>
        <dbReference type="ARBA" id="ARBA00022692"/>
    </source>
</evidence>
<dbReference type="InterPro" id="IPR019127">
    <property type="entry name" value="Exosortase"/>
</dbReference>
<evidence type="ECO:0000313" key="9">
    <source>
        <dbReference type="EMBL" id="OKH23051.1"/>
    </source>
</evidence>
<feature type="transmembrane region" description="Helical" evidence="8">
    <location>
        <begin position="212"/>
        <end position="234"/>
    </location>
</feature>
<keyword evidence="3" id="KW-0645">Protease</keyword>
<evidence type="ECO:0000256" key="6">
    <source>
        <dbReference type="ARBA" id="ARBA00022989"/>
    </source>
</evidence>
<dbReference type="Pfam" id="PF09721">
    <property type="entry name" value="Exosortase_EpsH"/>
    <property type="match status" value="1"/>
</dbReference>
<dbReference type="EMBL" id="MRCB01000011">
    <property type="protein sequence ID" value="OKH23051.1"/>
    <property type="molecule type" value="Genomic_DNA"/>
</dbReference>
<comment type="subcellular location">
    <subcellularLocation>
        <location evidence="1">Cell membrane</location>
        <topology evidence="1">Multi-pass membrane protein</topology>
    </subcellularLocation>
</comment>
<keyword evidence="4 8" id="KW-0812">Transmembrane</keyword>
<dbReference type="GO" id="GO:0005886">
    <property type="term" value="C:plasma membrane"/>
    <property type="evidence" value="ECO:0007669"/>
    <property type="project" value="UniProtKB-SubCell"/>
</dbReference>
<accession>A0A1U7HHL4</accession>
<feature type="transmembrane region" description="Helical" evidence="8">
    <location>
        <begin position="40"/>
        <end position="58"/>
    </location>
</feature>
<protein>
    <submittedName>
        <fullName evidence="9">Cyanoexosortase A</fullName>
    </submittedName>
</protein>
<dbReference type="Proteomes" id="UP000186868">
    <property type="component" value="Unassembled WGS sequence"/>
</dbReference>
<evidence type="ECO:0000313" key="10">
    <source>
        <dbReference type="Proteomes" id="UP000186868"/>
    </source>
</evidence>
<dbReference type="AlphaFoldDB" id="A0A1U7HHL4"/>
<evidence type="ECO:0000256" key="1">
    <source>
        <dbReference type="ARBA" id="ARBA00004651"/>
    </source>
</evidence>
<evidence type="ECO:0000256" key="2">
    <source>
        <dbReference type="ARBA" id="ARBA00022475"/>
    </source>
</evidence>
<dbReference type="OrthoDB" id="461510at2"/>
<feature type="transmembrane region" description="Helical" evidence="8">
    <location>
        <begin position="94"/>
        <end position="112"/>
    </location>
</feature>